<evidence type="ECO:0000313" key="2">
    <source>
        <dbReference type="EMBL" id="EJC97287.1"/>
    </source>
</evidence>
<organism evidence="2 3">
    <name type="scientific">Fomitiporia mediterranea (strain MF3/22)</name>
    <name type="common">Grapevine white-rot fungus</name>
    <dbReference type="NCBI Taxonomy" id="694068"/>
    <lineage>
        <taxon>Eukaryota</taxon>
        <taxon>Fungi</taxon>
        <taxon>Dikarya</taxon>
        <taxon>Basidiomycota</taxon>
        <taxon>Agaricomycotina</taxon>
        <taxon>Agaricomycetes</taxon>
        <taxon>Hymenochaetales</taxon>
        <taxon>Hymenochaetaceae</taxon>
        <taxon>Fomitiporia</taxon>
    </lineage>
</organism>
<keyword evidence="1" id="KW-0472">Membrane</keyword>
<dbReference type="GeneID" id="18676095"/>
<evidence type="ECO:0000256" key="1">
    <source>
        <dbReference type="SAM" id="Phobius"/>
    </source>
</evidence>
<dbReference type="EMBL" id="JH719262">
    <property type="protein sequence ID" value="EJC97287.1"/>
    <property type="molecule type" value="Genomic_DNA"/>
</dbReference>
<accession>R7SG87</accession>
<dbReference type="AlphaFoldDB" id="R7SG87"/>
<reference evidence="3" key="1">
    <citation type="journal article" date="2012" name="Science">
        <title>The Paleozoic origin of enzymatic lignin decomposition reconstructed from 31 fungal genomes.</title>
        <authorList>
            <person name="Floudas D."/>
            <person name="Binder M."/>
            <person name="Riley R."/>
            <person name="Barry K."/>
            <person name="Blanchette R.A."/>
            <person name="Henrissat B."/>
            <person name="Martinez A.T."/>
            <person name="Otillar R."/>
            <person name="Spatafora J.W."/>
            <person name="Yadav J.S."/>
            <person name="Aerts A."/>
            <person name="Benoit I."/>
            <person name="Boyd A."/>
            <person name="Carlson A."/>
            <person name="Copeland A."/>
            <person name="Coutinho P.M."/>
            <person name="de Vries R.P."/>
            <person name="Ferreira P."/>
            <person name="Findley K."/>
            <person name="Foster B."/>
            <person name="Gaskell J."/>
            <person name="Glotzer D."/>
            <person name="Gorecki P."/>
            <person name="Heitman J."/>
            <person name="Hesse C."/>
            <person name="Hori C."/>
            <person name="Igarashi K."/>
            <person name="Jurgens J.A."/>
            <person name="Kallen N."/>
            <person name="Kersten P."/>
            <person name="Kohler A."/>
            <person name="Kuees U."/>
            <person name="Kumar T.K.A."/>
            <person name="Kuo A."/>
            <person name="LaButti K."/>
            <person name="Larrondo L.F."/>
            <person name="Lindquist E."/>
            <person name="Ling A."/>
            <person name="Lombard V."/>
            <person name="Lucas S."/>
            <person name="Lundell T."/>
            <person name="Martin R."/>
            <person name="McLaughlin D.J."/>
            <person name="Morgenstern I."/>
            <person name="Morin E."/>
            <person name="Murat C."/>
            <person name="Nagy L.G."/>
            <person name="Nolan M."/>
            <person name="Ohm R.A."/>
            <person name="Patyshakuliyeva A."/>
            <person name="Rokas A."/>
            <person name="Ruiz-Duenas F.J."/>
            <person name="Sabat G."/>
            <person name="Salamov A."/>
            <person name="Samejima M."/>
            <person name="Schmutz J."/>
            <person name="Slot J.C."/>
            <person name="St John F."/>
            <person name="Stenlid J."/>
            <person name="Sun H."/>
            <person name="Sun S."/>
            <person name="Syed K."/>
            <person name="Tsang A."/>
            <person name="Wiebenga A."/>
            <person name="Young D."/>
            <person name="Pisabarro A."/>
            <person name="Eastwood D.C."/>
            <person name="Martin F."/>
            <person name="Cullen D."/>
            <person name="Grigoriev I.V."/>
            <person name="Hibbett D.S."/>
        </authorList>
    </citation>
    <scope>NUCLEOTIDE SEQUENCE [LARGE SCALE GENOMIC DNA]</scope>
    <source>
        <strain evidence="3">MF3/22</strain>
    </source>
</reference>
<dbReference type="KEGG" id="fme:FOMMEDRAFT_164111"/>
<dbReference type="RefSeq" id="XP_007272450.1">
    <property type="nucleotide sequence ID" value="XM_007272388.1"/>
</dbReference>
<proteinExistence type="predicted"/>
<keyword evidence="1" id="KW-1133">Transmembrane helix</keyword>
<dbReference type="Proteomes" id="UP000053630">
    <property type="component" value="Unassembled WGS sequence"/>
</dbReference>
<gene>
    <name evidence="2" type="ORF">FOMMEDRAFT_164111</name>
</gene>
<name>R7SG87_FOMME</name>
<keyword evidence="3" id="KW-1185">Reference proteome</keyword>
<feature type="transmembrane region" description="Helical" evidence="1">
    <location>
        <begin position="21"/>
        <end position="40"/>
    </location>
</feature>
<protein>
    <submittedName>
        <fullName evidence="2">Uncharacterized protein</fullName>
    </submittedName>
</protein>
<keyword evidence="1" id="KW-0812">Transmembrane</keyword>
<evidence type="ECO:0000313" key="3">
    <source>
        <dbReference type="Proteomes" id="UP000053630"/>
    </source>
</evidence>
<sequence>MKNIRRIAIYWKEELGRKAGSVQRLVIMLILYLEVHFWWLKSVGKEIASSYFVPSTYR</sequence>